<organism evidence="2 3">
    <name type="scientific">Stentor coeruleus</name>
    <dbReference type="NCBI Taxonomy" id="5963"/>
    <lineage>
        <taxon>Eukaryota</taxon>
        <taxon>Sar</taxon>
        <taxon>Alveolata</taxon>
        <taxon>Ciliophora</taxon>
        <taxon>Postciliodesmatophora</taxon>
        <taxon>Heterotrichea</taxon>
        <taxon>Heterotrichida</taxon>
        <taxon>Stentoridae</taxon>
        <taxon>Stentor</taxon>
    </lineage>
</organism>
<accession>A0A1R2B4H2</accession>
<feature type="coiled-coil region" evidence="1">
    <location>
        <begin position="132"/>
        <end position="159"/>
    </location>
</feature>
<dbReference type="AlphaFoldDB" id="A0A1R2B4H2"/>
<dbReference type="OrthoDB" id="297125at2759"/>
<dbReference type="EMBL" id="MPUH01000965">
    <property type="protein sequence ID" value="OMJ71691.1"/>
    <property type="molecule type" value="Genomic_DNA"/>
</dbReference>
<protein>
    <submittedName>
        <fullName evidence="2">Uncharacterized protein</fullName>
    </submittedName>
</protein>
<sequence length="488" mass="56229">MEYKINENHSFNQNTYEILMEETSEASSKITELCLEISGTPEYKKLLSIEEQFNSIMHSWIDLSESLVKQIAKHKKHSKEIIIKNQRYRAISDEKILKQKRRLREKESSIKSKQRYINKSLTKIRKLWKGNLKDMECKILEHKTRKPELNEKIDNIKNQIINEIVKEPDLSFIERQKKLAITEGINITRNQASIEPSLIFSEHSEEQINESYAFEELMKEIDAQKGPSKRNQSNISIEKSFGGWKSEYDSENDSILPVNPAEIKKAIEVLKKANLLNPQNGGVLHKLTDLIKDPDNSERLELILQLINFHSKPSQDTVNSLDIKPVKEKKLSSPNLIECKDFIISTESPLSSQNSTKLLTHPEVLREHELNDNFQSEKLDHTHIEESIEIPFFDVDMRFATSESANKPPRLSEDNHGQQELLSLDNYSPTEIKASPVKKQTTLDYQSTGISSQTGFRSRITLKTVGSEFSQKVFTPSSKSIEEAFKDM</sequence>
<evidence type="ECO:0000256" key="1">
    <source>
        <dbReference type="SAM" id="Coils"/>
    </source>
</evidence>
<name>A0A1R2B4H2_9CILI</name>
<proteinExistence type="predicted"/>
<reference evidence="2 3" key="1">
    <citation type="submission" date="2016-11" db="EMBL/GenBank/DDBJ databases">
        <title>The macronuclear genome of Stentor coeruleus: a giant cell with tiny introns.</title>
        <authorList>
            <person name="Slabodnick M."/>
            <person name="Ruby J.G."/>
            <person name="Reiff S.B."/>
            <person name="Swart E.C."/>
            <person name="Gosai S."/>
            <person name="Prabakaran S."/>
            <person name="Witkowska E."/>
            <person name="Larue G.E."/>
            <person name="Fisher S."/>
            <person name="Freeman R.M."/>
            <person name="Gunawardena J."/>
            <person name="Chu W."/>
            <person name="Stover N.A."/>
            <person name="Gregory B.D."/>
            <person name="Nowacki M."/>
            <person name="Derisi J."/>
            <person name="Roy S.W."/>
            <person name="Marshall W.F."/>
            <person name="Sood P."/>
        </authorList>
    </citation>
    <scope>NUCLEOTIDE SEQUENCE [LARGE SCALE GENOMIC DNA]</scope>
    <source>
        <strain evidence="2">WM001</strain>
    </source>
</reference>
<keyword evidence="3" id="KW-1185">Reference proteome</keyword>
<gene>
    <name evidence="2" type="ORF">SteCoe_30021</name>
</gene>
<keyword evidence="1" id="KW-0175">Coiled coil</keyword>
<evidence type="ECO:0000313" key="3">
    <source>
        <dbReference type="Proteomes" id="UP000187209"/>
    </source>
</evidence>
<evidence type="ECO:0000313" key="2">
    <source>
        <dbReference type="EMBL" id="OMJ71691.1"/>
    </source>
</evidence>
<comment type="caution">
    <text evidence="2">The sequence shown here is derived from an EMBL/GenBank/DDBJ whole genome shotgun (WGS) entry which is preliminary data.</text>
</comment>
<dbReference type="Proteomes" id="UP000187209">
    <property type="component" value="Unassembled WGS sequence"/>
</dbReference>